<keyword evidence="2" id="KW-1185">Reference proteome</keyword>
<name>A0A4Y2GW55_ARAVE</name>
<gene>
    <name evidence="1" type="ORF">AVEN_180014_1</name>
</gene>
<accession>A0A4Y2GW55</accession>
<reference evidence="1 2" key="1">
    <citation type="journal article" date="2019" name="Sci. Rep.">
        <title>Orb-weaving spider Araneus ventricosus genome elucidates the spidroin gene catalogue.</title>
        <authorList>
            <person name="Kono N."/>
            <person name="Nakamura H."/>
            <person name="Ohtoshi R."/>
            <person name="Moran D.A.P."/>
            <person name="Shinohara A."/>
            <person name="Yoshida Y."/>
            <person name="Fujiwara M."/>
            <person name="Mori M."/>
            <person name="Tomita M."/>
            <person name="Arakawa K."/>
        </authorList>
    </citation>
    <scope>NUCLEOTIDE SEQUENCE [LARGE SCALE GENOMIC DNA]</scope>
</reference>
<dbReference type="AlphaFoldDB" id="A0A4Y2GW55"/>
<dbReference type="Proteomes" id="UP000499080">
    <property type="component" value="Unassembled WGS sequence"/>
</dbReference>
<proteinExistence type="predicted"/>
<comment type="caution">
    <text evidence="1">The sequence shown here is derived from an EMBL/GenBank/DDBJ whole genome shotgun (WGS) entry which is preliminary data.</text>
</comment>
<evidence type="ECO:0000313" key="2">
    <source>
        <dbReference type="Proteomes" id="UP000499080"/>
    </source>
</evidence>
<dbReference type="EMBL" id="BGPR01001618">
    <property type="protein sequence ID" value="GBM58010.1"/>
    <property type="molecule type" value="Genomic_DNA"/>
</dbReference>
<protein>
    <submittedName>
        <fullName evidence="1">Uncharacterized protein</fullName>
    </submittedName>
</protein>
<organism evidence="1 2">
    <name type="scientific">Araneus ventricosus</name>
    <name type="common">Orbweaver spider</name>
    <name type="synonym">Epeira ventricosa</name>
    <dbReference type="NCBI Taxonomy" id="182803"/>
    <lineage>
        <taxon>Eukaryota</taxon>
        <taxon>Metazoa</taxon>
        <taxon>Ecdysozoa</taxon>
        <taxon>Arthropoda</taxon>
        <taxon>Chelicerata</taxon>
        <taxon>Arachnida</taxon>
        <taxon>Araneae</taxon>
        <taxon>Araneomorphae</taxon>
        <taxon>Entelegynae</taxon>
        <taxon>Araneoidea</taxon>
        <taxon>Araneidae</taxon>
        <taxon>Araneus</taxon>
    </lineage>
</organism>
<evidence type="ECO:0000313" key="1">
    <source>
        <dbReference type="EMBL" id="GBM58010.1"/>
    </source>
</evidence>
<sequence length="97" mass="11693">MSPSVIHRFWTAFLRRELICRKNSHGRTVATNSAYDLYLQPTERSHRTTTLTHFRSFLVAAIEKLIFKSTERRMLHEEWLYARRPAVSVHLMRRHRN</sequence>